<keyword evidence="15" id="KW-1185">Reference proteome</keyword>
<dbReference type="GO" id="GO:0016787">
    <property type="term" value="F:hydrolase activity"/>
    <property type="evidence" value="ECO:0007669"/>
    <property type="project" value="UniProtKB-KW"/>
</dbReference>
<accession>A0A4P7AIE2</accession>
<dbReference type="SUPFAM" id="SSF52980">
    <property type="entry name" value="Restriction endonuclease-like"/>
    <property type="match status" value="1"/>
</dbReference>
<keyword evidence="8" id="KW-0378">Hydrolase</keyword>
<comment type="cofactor">
    <cofactor evidence="1">
        <name>Mg(2+)</name>
        <dbReference type="ChEBI" id="CHEBI:18420"/>
    </cofactor>
</comment>
<dbReference type="AlphaFoldDB" id="A0A4P7AIE2"/>
<sequence length="161" mass="19471">MILANKGMYLETIINNCLEFWISLGLLVQKMPVNNKLISIENNIIKAKLDKNQFCDYNGIYKGFYLEFEAKETSKNYFDLNNLKKNQVDKLDLIMKLKGLTFILIYFHMYDKYFCLNYSYIKKFRKKKIEYDWFINNCYELQRKNLVLDLISYLNHLISYI</sequence>
<evidence type="ECO:0000256" key="2">
    <source>
        <dbReference type="ARBA" id="ARBA00004496"/>
    </source>
</evidence>
<dbReference type="InterPro" id="IPR011335">
    <property type="entry name" value="Restrct_endonuc-II-like"/>
</dbReference>
<dbReference type="KEGG" id="sgq:SGLAD_v1c03090"/>
<evidence type="ECO:0000256" key="8">
    <source>
        <dbReference type="ARBA" id="ARBA00022801"/>
    </source>
</evidence>
<reference evidence="14 15" key="1">
    <citation type="submission" date="2019-03" db="EMBL/GenBank/DDBJ databases">
        <title>Complete genome sequence of Spiroplasma gladiatoris TG-1 (DSM 22552).</title>
        <authorList>
            <person name="Lin Y.-C."/>
            <person name="Chou L."/>
            <person name="Kuo C.-H."/>
        </authorList>
    </citation>
    <scope>NUCLEOTIDE SEQUENCE [LARGE SCALE GENOMIC DNA]</scope>
    <source>
        <strain evidence="14 15">TG-1</strain>
    </source>
</reference>
<evidence type="ECO:0000313" key="15">
    <source>
        <dbReference type="Proteomes" id="UP000294309"/>
    </source>
</evidence>
<dbReference type="GO" id="GO:0006281">
    <property type="term" value="P:DNA repair"/>
    <property type="evidence" value="ECO:0007669"/>
    <property type="project" value="UniProtKB-KW"/>
</dbReference>
<dbReference type="OrthoDB" id="9783592at2"/>
<evidence type="ECO:0000256" key="12">
    <source>
        <dbReference type="ARBA" id="ARBA00023447"/>
    </source>
</evidence>
<keyword evidence="11" id="KW-0234">DNA repair</keyword>
<dbReference type="GO" id="GO:0006310">
    <property type="term" value="P:DNA recombination"/>
    <property type="evidence" value="ECO:0007669"/>
    <property type="project" value="UniProtKB-KW"/>
</dbReference>
<comment type="subcellular location">
    <subcellularLocation>
        <location evidence="2">Cytoplasm</location>
    </subcellularLocation>
</comment>
<protein>
    <recommendedName>
        <fullName evidence="13">Holliday junction resolvase RecU</fullName>
    </recommendedName>
</protein>
<evidence type="ECO:0000313" key="14">
    <source>
        <dbReference type="EMBL" id="QBQ07508.1"/>
    </source>
</evidence>
<dbReference type="InterPro" id="IPR004612">
    <property type="entry name" value="Resolv_RecU"/>
</dbReference>
<dbReference type="GO" id="GO:0004519">
    <property type="term" value="F:endonuclease activity"/>
    <property type="evidence" value="ECO:0007669"/>
    <property type="project" value="UniProtKB-KW"/>
</dbReference>
<evidence type="ECO:0000256" key="6">
    <source>
        <dbReference type="ARBA" id="ARBA00022759"/>
    </source>
</evidence>
<evidence type="ECO:0000256" key="13">
    <source>
        <dbReference type="ARBA" id="ARBA00029523"/>
    </source>
</evidence>
<dbReference type="GO" id="GO:0005737">
    <property type="term" value="C:cytoplasm"/>
    <property type="evidence" value="ECO:0007669"/>
    <property type="project" value="UniProtKB-SubCell"/>
</dbReference>
<evidence type="ECO:0000256" key="4">
    <source>
        <dbReference type="ARBA" id="ARBA00022722"/>
    </source>
</evidence>
<keyword evidence="7" id="KW-0227">DNA damage</keyword>
<dbReference type="GO" id="GO:0046872">
    <property type="term" value="F:metal ion binding"/>
    <property type="evidence" value="ECO:0007669"/>
    <property type="project" value="UniProtKB-KW"/>
</dbReference>
<dbReference type="GO" id="GO:0003676">
    <property type="term" value="F:nucleic acid binding"/>
    <property type="evidence" value="ECO:0007669"/>
    <property type="project" value="InterPro"/>
</dbReference>
<keyword evidence="4" id="KW-0540">Nuclease</keyword>
<proteinExistence type="inferred from homology"/>
<evidence type="ECO:0000256" key="3">
    <source>
        <dbReference type="ARBA" id="ARBA00022490"/>
    </source>
</evidence>
<evidence type="ECO:0000256" key="5">
    <source>
        <dbReference type="ARBA" id="ARBA00022723"/>
    </source>
</evidence>
<dbReference type="Gene3D" id="3.40.1350.10">
    <property type="match status" value="1"/>
</dbReference>
<dbReference type="RefSeq" id="WP_134297300.1">
    <property type="nucleotide sequence ID" value="NZ_CP038013.1"/>
</dbReference>
<comment type="similarity">
    <text evidence="12">Belongs to the RecU family.</text>
</comment>
<organism evidence="14 15">
    <name type="scientific">Spiroplasma gladiatoris</name>
    <dbReference type="NCBI Taxonomy" id="2143"/>
    <lineage>
        <taxon>Bacteria</taxon>
        <taxon>Bacillati</taxon>
        <taxon>Mycoplasmatota</taxon>
        <taxon>Mollicutes</taxon>
        <taxon>Entomoplasmatales</taxon>
        <taxon>Spiroplasmataceae</taxon>
        <taxon>Spiroplasma</taxon>
    </lineage>
</organism>
<dbReference type="Pfam" id="PF03838">
    <property type="entry name" value="RecU"/>
    <property type="match status" value="1"/>
</dbReference>
<keyword evidence="5" id="KW-0479">Metal-binding</keyword>
<keyword evidence="6 14" id="KW-0255">Endonuclease</keyword>
<keyword evidence="3" id="KW-0963">Cytoplasm</keyword>
<evidence type="ECO:0000256" key="11">
    <source>
        <dbReference type="ARBA" id="ARBA00023204"/>
    </source>
</evidence>
<dbReference type="InterPro" id="IPR011856">
    <property type="entry name" value="tRNA_endonuc-like_dom_sf"/>
</dbReference>
<evidence type="ECO:0000256" key="10">
    <source>
        <dbReference type="ARBA" id="ARBA00023172"/>
    </source>
</evidence>
<evidence type="ECO:0000256" key="9">
    <source>
        <dbReference type="ARBA" id="ARBA00022842"/>
    </source>
</evidence>
<gene>
    <name evidence="14" type="primary">recU</name>
    <name evidence="14" type="ORF">SGLAD_v1c03090</name>
</gene>
<keyword evidence="9" id="KW-0460">Magnesium</keyword>
<name>A0A4P7AIE2_9MOLU</name>
<dbReference type="EMBL" id="CP038013">
    <property type="protein sequence ID" value="QBQ07508.1"/>
    <property type="molecule type" value="Genomic_DNA"/>
</dbReference>
<keyword evidence="10" id="KW-0233">DNA recombination</keyword>
<dbReference type="Proteomes" id="UP000294309">
    <property type="component" value="Chromosome"/>
</dbReference>
<evidence type="ECO:0000256" key="1">
    <source>
        <dbReference type="ARBA" id="ARBA00001946"/>
    </source>
</evidence>
<evidence type="ECO:0000256" key="7">
    <source>
        <dbReference type="ARBA" id="ARBA00022763"/>
    </source>
</evidence>